<sequence>MKRFTGRTVLITGGTSGIGFSTARRFLDEDAYVVITGRDQARLDSAVTRLGAGPGRVLAVRADAAVPSDLDLLMRRAGDWRGTFDVVFANAGVAVFKPGDAMTEADFDHTVDTNFKGVFFTVTKALPLMREGGAVVLNASWTLHRGLSVAPVYAAGKAAVHNLARTLGADLAPRGIRVNSVSPGYIDTEMYRSVITDPGAEARITAEVPLGSLGHPDDVAAAVAFLASDDASYITGQDLVVDGGLVAAAPAGLRG</sequence>
<comment type="similarity">
    <text evidence="1">Belongs to the short-chain dehydrogenases/reductases (SDR) family.</text>
</comment>
<keyword evidence="4" id="KW-1185">Reference proteome</keyword>
<dbReference type="Pfam" id="PF13561">
    <property type="entry name" value="adh_short_C2"/>
    <property type="match status" value="1"/>
</dbReference>
<dbReference type="Gene3D" id="3.40.50.720">
    <property type="entry name" value="NAD(P)-binding Rossmann-like Domain"/>
    <property type="match status" value="1"/>
</dbReference>
<dbReference type="InterPro" id="IPR002347">
    <property type="entry name" value="SDR_fam"/>
</dbReference>
<name>A0A2M8LVJ9_9ACTN</name>
<evidence type="ECO:0000256" key="1">
    <source>
        <dbReference type="ARBA" id="ARBA00006484"/>
    </source>
</evidence>
<accession>A0A2M8LVJ9</accession>
<protein>
    <submittedName>
        <fullName evidence="3">Oxidoreductase</fullName>
    </submittedName>
</protein>
<dbReference type="SUPFAM" id="SSF51735">
    <property type="entry name" value="NAD(P)-binding Rossmann-fold domains"/>
    <property type="match status" value="1"/>
</dbReference>
<dbReference type="PANTHER" id="PTHR43669">
    <property type="entry name" value="5-KETO-D-GLUCONATE 5-REDUCTASE"/>
    <property type="match status" value="1"/>
</dbReference>
<dbReference type="PANTHER" id="PTHR43669:SF3">
    <property type="entry name" value="ALCOHOL DEHYDROGENASE, PUTATIVE (AFU_ORTHOLOGUE AFUA_3G03445)-RELATED"/>
    <property type="match status" value="1"/>
</dbReference>
<dbReference type="PROSITE" id="PS00061">
    <property type="entry name" value="ADH_SHORT"/>
    <property type="match status" value="1"/>
</dbReference>
<dbReference type="Proteomes" id="UP000230407">
    <property type="component" value="Unassembled WGS sequence"/>
</dbReference>
<dbReference type="CDD" id="cd05233">
    <property type="entry name" value="SDR_c"/>
    <property type="match status" value="1"/>
</dbReference>
<reference evidence="3 4" key="1">
    <citation type="submission" date="2017-11" db="EMBL/GenBank/DDBJ databases">
        <title>Streptomyces carmine sp. nov., a novel actinomycete isolated from Sophora alopecuroides in Xinjiang, China.</title>
        <authorList>
            <person name="Wang Y."/>
            <person name="Luo X."/>
            <person name="Wan C."/>
            <person name="Zhang L."/>
        </authorList>
    </citation>
    <scope>NUCLEOTIDE SEQUENCE [LARGE SCALE GENOMIC DNA]</scope>
    <source>
        <strain evidence="3 4">TRM SA0054</strain>
    </source>
</reference>
<organism evidence="3 4">
    <name type="scientific">Streptomyces carminius</name>
    <dbReference type="NCBI Taxonomy" id="2665496"/>
    <lineage>
        <taxon>Bacteria</taxon>
        <taxon>Bacillati</taxon>
        <taxon>Actinomycetota</taxon>
        <taxon>Actinomycetes</taxon>
        <taxon>Kitasatosporales</taxon>
        <taxon>Streptomycetaceae</taxon>
        <taxon>Streptomyces</taxon>
    </lineage>
</organism>
<evidence type="ECO:0000256" key="2">
    <source>
        <dbReference type="ARBA" id="ARBA00023002"/>
    </source>
</evidence>
<proteinExistence type="inferred from homology"/>
<dbReference type="AlphaFoldDB" id="A0A2M8LVJ9"/>
<comment type="caution">
    <text evidence="3">The sequence shown here is derived from an EMBL/GenBank/DDBJ whole genome shotgun (WGS) entry which is preliminary data.</text>
</comment>
<dbReference type="InterPro" id="IPR036291">
    <property type="entry name" value="NAD(P)-bd_dom_sf"/>
</dbReference>
<dbReference type="InterPro" id="IPR020904">
    <property type="entry name" value="Sc_DH/Rdtase_CS"/>
</dbReference>
<dbReference type="EMBL" id="PGGW01000060">
    <property type="protein sequence ID" value="PJE95983.1"/>
    <property type="molecule type" value="Genomic_DNA"/>
</dbReference>
<evidence type="ECO:0000313" key="4">
    <source>
        <dbReference type="Proteomes" id="UP000230407"/>
    </source>
</evidence>
<evidence type="ECO:0000313" key="3">
    <source>
        <dbReference type="EMBL" id="PJE95983.1"/>
    </source>
</evidence>
<dbReference type="PRINTS" id="PR00081">
    <property type="entry name" value="GDHRDH"/>
</dbReference>
<dbReference type="RefSeq" id="WP_100203169.1">
    <property type="nucleotide sequence ID" value="NZ_PGGW01000060.1"/>
</dbReference>
<keyword evidence="2" id="KW-0560">Oxidoreductase</keyword>
<gene>
    <name evidence="3" type="ORF">CUT44_19455</name>
</gene>
<dbReference type="GO" id="GO:0016491">
    <property type="term" value="F:oxidoreductase activity"/>
    <property type="evidence" value="ECO:0007669"/>
    <property type="project" value="UniProtKB-KW"/>
</dbReference>
<dbReference type="FunFam" id="3.40.50.720:FF:000084">
    <property type="entry name" value="Short-chain dehydrogenase reductase"/>
    <property type="match status" value="1"/>
</dbReference>